<dbReference type="EMBL" id="FPBV01000005">
    <property type="protein sequence ID" value="SFU65520.1"/>
    <property type="molecule type" value="Genomic_DNA"/>
</dbReference>
<sequence>MPLDDDRRGRVRRAVCLALGAALVAAVPQIGTVQAESVGPDPAEASRVVQAESASSGLARGAWATQAEPASSGPAGPSRATKPATTQPAAASEPLALAASTPRSLAAPAPAVPAQPVLLATAAPQAQAPQPGSRAPTKPAQRPNVKPEPAYAPWGRMAMRIVQNRYPKAAIVDYLHVGRRNLSATRAQETFKLWLRQGKQEFGVYVTITFNTQTQRVLRTDLRRTVR</sequence>
<dbReference type="RefSeq" id="WP_074950719.1">
    <property type="nucleotide sequence ID" value="NZ_FPBV01000005.1"/>
</dbReference>
<accession>A0A1I7HXV9</accession>
<dbReference type="STRING" id="392015.SAMN05421543_105162"/>
<dbReference type="AlphaFoldDB" id="A0A1I7HXV9"/>
<organism evidence="2 3">
    <name type="scientific">Alicyclobacillus macrosporangiidus</name>
    <dbReference type="NCBI Taxonomy" id="392015"/>
    <lineage>
        <taxon>Bacteria</taxon>
        <taxon>Bacillati</taxon>
        <taxon>Bacillota</taxon>
        <taxon>Bacilli</taxon>
        <taxon>Bacillales</taxon>
        <taxon>Alicyclobacillaceae</taxon>
        <taxon>Alicyclobacillus</taxon>
    </lineage>
</organism>
<gene>
    <name evidence="2" type="ORF">SAMN05421543_105162</name>
</gene>
<evidence type="ECO:0008006" key="4">
    <source>
        <dbReference type="Google" id="ProtNLM"/>
    </source>
</evidence>
<dbReference type="OrthoDB" id="2377048at2"/>
<dbReference type="InterPro" id="IPR024987">
    <property type="entry name" value="DUF3889"/>
</dbReference>
<dbReference type="Pfam" id="PF13028">
    <property type="entry name" value="DUF3889"/>
    <property type="match status" value="1"/>
</dbReference>
<feature type="region of interest" description="Disordered" evidence="1">
    <location>
        <begin position="123"/>
        <end position="149"/>
    </location>
</feature>
<dbReference type="Proteomes" id="UP000183508">
    <property type="component" value="Unassembled WGS sequence"/>
</dbReference>
<evidence type="ECO:0000313" key="2">
    <source>
        <dbReference type="EMBL" id="SFU65520.1"/>
    </source>
</evidence>
<proteinExistence type="predicted"/>
<evidence type="ECO:0000256" key="1">
    <source>
        <dbReference type="SAM" id="MobiDB-lite"/>
    </source>
</evidence>
<protein>
    <recommendedName>
        <fullName evidence="4">DUF3889 domain-containing protein</fullName>
    </recommendedName>
</protein>
<name>A0A1I7HXV9_9BACL</name>
<keyword evidence="3" id="KW-1185">Reference proteome</keyword>
<feature type="region of interest" description="Disordered" evidence="1">
    <location>
        <begin position="36"/>
        <end position="91"/>
    </location>
</feature>
<feature type="compositionally biased region" description="Low complexity" evidence="1">
    <location>
        <begin position="80"/>
        <end position="91"/>
    </location>
</feature>
<dbReference type="Gene3D" id="3.10.450.390">
    <property type="entry name" value="Protein of unknown function DUF3889"/>
    <property type="match status" value="1"/>
</dbReference>
<reference evidence="3" key="1">
    <citation type="submission" date="2016-10" db="EMBL/GenBank/DDBJ databases">
        <authorList>
            <person name="Varghese N."/>
        </authorList>
    </citation>
    <scope>NUCLEOTIDE SEQUENCE [LARGE SCALE GENOMIC DNA]</scope>
    <source>
        <strain evidence="3">DSM 17980</strain>
    </source>
</reference>
<evidence type="ECO:0000313" key="3">
    <source>
        <dbReference type="Proteomes" id="UP000183508"/>
    </source>
</evidence>